<reference evidence="2 3" key="1">
    <citation type="submission" date="2022-05" db="EMBL/GenBank/DDBJ databases">
        <authorList>
            <consortium name="Genoscope - CEA"/>
            <person name="William W."/>
        </authorList>
    </citation>
    <scope>NUCLEOTIDE SEQUENCE [LARGE SCALE GENOMIC DNA]</scope>
</reference>
<proteinExistence type="predicted"/>
<evidence type="ECO:0000313" key="2">
    <source>
        <dbReference type="EMBL" id="CAH3166358.1"/>
    </source>
</evidence>
<name>A0ABN8QKZ5_9CNID</name>
<feature type="compositionally biased region" description="Basic and acidic residues" evidence="1">
    <location>
        <begin position="7"/>
        <end position="26"/>
    </location>
</feature>
<feature type="region of interest" description="Disordered" evidence="1">
    <location>
        <begin position="1"/>
        <end position="42"/>
    </location>
</feature>
<feature type="region of interest" description="Disordered" evidence="1">
    <location>
        <begin position="70"/>
        <end position="93"/>
    </location>
</feature>
<dbReference type="EMBL" id="CALNXK010000136">
    <property type="protein sequence ID" value="CAH3166358.1"/>
    <property type="molecule type" value="Genomic_DNA"/>
</dbReference>
<dbReference type="Proteomes" id="UP001159405">
    <property type="component" value="Unassembled WGS sequence"/>
</dbReference>
<keyword evidence="3" id="KW-1185">Reference proteome</keyword>
<sequence length="93" mass="11005">MTEEETICDRTYRAYERQKTKPDKPETCSLPRHSKQDHKPSDAHFLYSQLGRVVIKRHTYLTPVTHATYPWNHAHPPGRKSAFKMPKTVYPKR</sequence>
<organism evidence="2 3">
    <name type="scientific">Porites lobata</name>
    <dbReference type="NCBI Taxonomy" id="104759"/>
    <lineage>
        <taxon>Eukaryota</taxon>
        <taxon>Metazoa</taxon>
        <taxon>Cnidaria</taxon>
        <taxon>Anthozoa</taxon>
        <taxon>Hexacorallia</taxon>
        <taxon>Scleractinia</taxon>
        <taxon>Fungiina</taxon>
        <taxon>Poritidae</taxon>
        <taxon>Porites</taxon>
    </lineage>
</organism>
<evidence type="ECO:0000313" key="3">
    <source>
        <dbReference type="Proteomes" id="UP001159405"/>
    </source>
</evidence>
<protein>
    <submittedName>
        <fullName evidence="2">Uncharacterized protein</fullName>
    </submittedName>
</protein>
<comment type="caution">
    <text evidence="2">The sequence shown here is derived from an EMBL/GenBank/DDBJ whole genome shotgun (WGS) entry which is preliminary data.</text>
</comment>
<evidence type="ECO:0000256" key="1">
    <source>
        <dbReference type="SAM" id="MobiDB-lite"/>
    </source>
</evidence>
<accession>A0ABN8QKZ5</accession>
<gene>
    <name evidence="2" type="ORF">PLOB_00007635</name>
</gene>